<dbReference type="InterPro" id="IPR051318">
    <property type="entry name" value="Fe-S_L-Ser"/>
</dbReference>
<comment type="catalytic activity">
    <reaction evidence="10">
        <text>L-serine = pyruvate + NH4(+)</text>
        <dbReference type="Rhea" id="RHEA:19169"/>
        <dbReference type="ChEBI" id="CHEBI:15361"/>
        <dbReference type="ChEBI" id="CHEBI:28938"/>
        <dbReference type="ChEBI" id="CHEBI:33384"/>
        <dbReference type="EC" id="4.3.1.17"/>
    </reaction>
</comment>
<keyword evidence="9 12" id="KW-0456">Lyase</keyword>
<dbReference type="GO" id="GO:0006094">
    <property type="term" value="P:gluconeogenesis"/>
    <property type="evidence" value="ECO:0007669"/>
    <property type="project" value="UniProtKB-KW"/>
</dbReference>
<evidence type="ECO:0000256" key="3">
    <source>
        <dbReference type="ARBA" id="ARBA00012093"/>
    </source>
</evidence>
<comment type="similarity">
    <text evidence="2">Belongs to the iron-sulfur dependent L-serine dehydratase family.</text>
</comment>
<evidence type="ECO:0000256" key="8">
    <source>
        <dbReference type="ARBA" id="ARBA00023014"/>
    </source>
</evidence>
<feature type="domain" description="Serine dehydratase beta chain" evidence="11">
    <location>
        <begin position="1"/>
        <end position="133"/>
    </location>
</feature>
<dbReference type="InterPro" id="IPR005131">
    <property type="entry name" value="Ser_deHydtase_bsu"/>
</dbReference>
<evidence type="ECO:0000256" key="5">
    <source>
        <dbReference type="ARBA" id="ARBA00022485"/>
    </source>
</evidence>
<comment type="cofactor">
    <cofactor evidence="1">
        <name>[4Fe-4S] cluster</name>
        <dbReference type="ChEBI" id="CHEBI:49883"/>
    </cofactor>
</comment>
<dbReference type="GO" id="GO:0009063">
    <property type="term" value="P:amino acid catabolic process"/>
    <property type="evidence" value="ECO:0007669"/>
    <property type="project" value="UniProtKB-ARBA"/>
</dbReference>
<keyword evidence="6" id="KW-0479">Metal-binding</keyword>
<accession>A0A3R9RN16</accession>
<evidence type="ECO:0000256" key="2">
    <source>
        <dbReference type="ARBA" id="ARBA00008636"/>
    </source>
</evidence>
<keyword evidence="4" id="KW-0312">Gluconeogenesis</keyword>
<comment type="caution">
    <text evidence="12">The sequence shown here is derived from an EMBL/GenBank/DDBJ whole genome shotgun (WGS) entry which is preliminary data.</text>
</comment>
<evidence type="ECO:0000313" key="12">
    <source>
        <dbReference type="EMBL" id="RSR11850.1"/>
    </source>
</evidence>
<dbReference type="InterPro" id="IPR029009">
    <property type="entry name" value="ASB_dom_sf"/>
</dbReference>
<dbReference type="Proteomes" id="UP000280073">
    <property type="component" value="Unassembled WGS sequence"/>
</dbReference>
<dbReference type="EC" id="4.3.1.17" evidence="3"/>
<evidence type="ECO:0000256" key="10">
    <source>
        <dbReference type="ARBA" id="ARBA00049406"/>
    </source>
</evidence>
<sequence length="140" mass="15614">MRAAYSFVEDLLKQNDLQATVRVQVKLYGSLSATGVGHATDKAVLLGLMGFDPEHIDTQVSTSLIEDVLENKAIQLNQQKTISFDYKHDVLFLDESLPYHPNAMELIAYNGAQEILYAETYYSVGGGFIVSERQLTHTQT</sequence>
<keyword evidence="8" id="KW-0411">Iron-sulfur</keyword>
<dbReference type="SUPFAM" id="SSF143548">
    <property type="entry name" value="Serine metabolism enzymes domain"/>
    <property type="match status" value="1"/>
</dbReference>
<feature type="non-terminal residue" evidence="12">
    <location>
        <position position="140"/>
    </location>
</feature>
<reference evidence="12 13" key="1">
    <citation type="submission" date="2018-10" db="EMBL/GenBank/DDBJ databases">
        <title>GWAS and RNA-Seq identify cryptic mechanisms of antimicrobial resistance in Acinetobacter baumannii.</title>
        <authorList>
            <person name="Sahl J.W."/>
        </authorList>
    </citation>
    <scope>NUCLEOTIDE SEQUENCE [LARGE SCALE GENOMIC DNA]</scope>
    <source>
        <strain evidence="12 13">TG28175</strain>
    </source>
</reference>
<evidence type="ECO:0000256" key="1">
    <source>
        <dbReference type="ARBA" id="ARBA00001966"/>
    </source>
</evidence>
<evidence type="ECO:0000256" key="6">
    <source>
        <dbReference type="ARBA" id="ARBA00022723"/>
    </source>
</evidence>
<evidence type="ECO:0000256" key="4">
    <source>
        <dbReference type="ARBA" id="ARBA00022432"/>
    </source>
</evidence>
<evidence type="ECO:0000259" key="11">
    <source>
        <dbReference type="Pfam" id="PF03315"/>
    </source>
</evidence>
<evidence type="ECO:0000313" key="13">
    <source>
        <dbReference type="Proteomes" id="UP000280073"/>
    </source>
</evidence>
<protein>
    <recommendedName>
        <fullName evidence="3">L-serine ammonia-lyase</fullName>
        <ecNumber evidence="3">4.3.1.17</ecNumber>
    </recommendedName>
</protein>
<dbReference type="GO" id="GO:0046872">
    <property type="term" value="F:metal ion binding"/>
    <property type="evidence" value="ECO:0007669"/>
    <property type="project" value="UniProtKB-KW"/>
</dbReference>
<dbReference type="Pfam" id="PF03315">
    <property type="entry name" value="SDH_beta"/>
    <property type="match status" value="1"/>
</dbReference>
<organism evidence="12 13">
    <name type="scientific">Acinetobacter baumannii</name>
    <dbReference type="NCBI Taxonomy" id="470"/>
    <lineage>
        <taxon>Bacteria</taxon>
        <taxon>Pseudomonadati</taxon>
        <taxon>Pseudomonadota</taxon>
        <taxon>Gammaproteobacteria</taxon>
        <taxon>Moraxellales</taxon>
        <taxon>Moraxellaceae</taxon>
        <taxon>Acinetobacter</taxon>
        <taxon>Acinetobacter calcoaceticus/baumannii complex</taxon>
    </lineage>
</organism>
<keyword evidence="7" id="KW-0408">Iron</keyword>
<dbReference type="EMBL" id="RFDI01002695">
    <property type="protein sequence ID" value="RSR11850.1"/>
    <property type="molecule type" value="Genomic_DNA"/>
</dbReference>
<dbReference type="PANTHER" id="PTHR30182">
    <property type="entry name" value="L-SERINE DEHYDRATASE"/>
    <property type="match status" value="1"/>
</dbReference>
<dbReference type="AlphaFoldDB" id="A0A3R9RN16"/>
<name>A0A3R9RN16_ACIBA</name>
<dbReference type="GO" id="GO:0051539">
    <property type="term" value="F:4 iron, 4 sulfur cluster binding"/>
    <property type="evidence" value="ECO:0007669"/>
    <property type="project" value="UniProtKB-KW"/>
</dbReference>
<evidence type="ECO:0000256" key="7">
    <source>
        <dbReference type="ARBA" id="ARBA00023004"/>
    </source>
</evidence>
<dbReference type="Gene3D" id="3.30.1330.90">
    <property type="entry name" value="D-3-phosphoglycerate dehydrogenase, domain 3"/>
    <property type="match status" value="1"/>
</dbReference>
<evidence type="ECO:0000256" key="9">
    <source>
        <dbReference type="ARBA" id="ARBA00023239"/>
    </source>
</evidence>
<proteinExistence type="inferred from homology"/>
<dbReference type="FunFam" id="3.30.1330.90:FF:000001">
    <property type="entry name" value="L-serine ammonia-lyase 1"/>
    <property type="match status" value="1"/>
</dbReference>
<dbReference type="GO" id="GO:0003941">
    <property type="term" value="F:L-serine ammonia-lyase activity"/>
    <property type="evidence" value="ECO:0007669"/>
    <property type="project" value="UniProtKB-EC"/>
</dbReference>
<dbReference type="PANTHER" id="PTHR30182:SF1">
    <property type="entry name" value="L-SERINE DEHYDRATASE 1"/>
    <property type="match status" value="1"/>
</dbReference>
<keyword evidence="5" id="KW-0004">4Fe-4S</keyword>
<gene>
    <name evidence="12" type="ORF">EA686_29560</name>
</gene>